<comment type="similarity">
    <text evidence="5">Belongs to the 4-toluene sulfonate uptake permease (TSUP) (TC 2.A.102) family.</text>
</comment>
<keyword evidence="4 5" id="KW-0472">Membrane</keyword>
<evidence type="ECO:0000313" key="6">
    <source>
        <dbReference type="EMBL" id="RZT76722.1"/>
    </source>
</evidence>
<sequence length="267" mass="27917">MFFDFWWLAYVSLGLFAGFMAGLLGIGGGAVMVPLLAMIFAGQQFPPEQMLHLALGTSMATIIFTAISSLRTHHQHGAVMWDTLRSFTPGVLVGTVLGTQLAARISTQGLALFFACFISCVALQMALNFKPKPHRELPGPAGLGLAGGVIGALSSLVAIGGGSLTVPYLAWCNVPVRNAIGTSAALGLPIAFFGTLGYVWNGWGEAGLPAWSVGYVYLPALLWVMAGSVVAAPVGARLAHRLPVATLKRIFAGVLVLLAAKMLHGVM</sequence>
<keyword evidence="7" id="KW-1185">Reference proteome</keyword>
<keyword evidence="5" id="KW-1003">Cell membrane</keyword>
<organism evidence="6 7">
    <name type="scientific">Azospira oryzae</name>
    <dbReference type="NCBI Taxonomy" id="146939"/>
    <lineage>
        <taxon>Bacteria</taxon>
        <taxon>Pseudomonadati</taxon>
        <taxon>Pseudomonadota</taxon>
        <taxon>Betaproteobacteria</taxon>
        <taxon>Rhodocyclales</taxon>
        <taxon>Rhodocyclaceae</taxon>
        <taxon>Azospira</taxon>
    </lineage>
</organism>
<evidence type="ECO:0000256" key="2">
    <source>
        <dbReference type="ARBA" id="ARBA00022692"/>
    </source>
</evidence>
<comment type="caution">
    <text evidence="6">The sequence shown here is derived from an EMBL/GenBank/DDBJ whole genome shotgun (WGS) entry which is preliminary data.</text>
</comment>
<keyword evidence="2 5" id="KW-0812">Transmembrane</keyword>
<dbReference type="Pfam" id="PF01925">
    <property type="entry name" value="TauE"/>
    <property type="match status" value="1"/>
</dbReference>
<dbReference type="PANTHER" id="PTHR43483">
    <property type="entry name" value="MEMBRANE TRANSPORTER PROTEIN HI_0806-RELATED"/>
    <property type="match status" value="1"/>
</dbReference>
<keyword evidence="3 5" id="KW-1133">Transmembrane helix</keyword>
<evidence type="ECO:0000256" key="5">
    <source>
        <dbReference type="RuleBase" id="RU363041"/>
    </source>
</evidence>
<evidence type="ECO:0000256" key="4">
    <source>
        <dbReference type="ARBA" id="ARBA00023136"/>
    </source>
</evidence>
<dbReference type="Proteomes" id="UP000292136">
    <property type="component" value="Unassembled WGS sequence"/>
</dbReference>
<reference evidence="6 7" key="1">
    <citation type="submission" date="2019-02" db="EMBL/GenBank/DDBJ databases">
        <title>Genomic Encyclopedia of Type Strains, Phase IV (KMG-IV): sequencing the most valuable type-strain genomes for metagenomic binning, comparative biology and taxonomic classification.</title>
        <authorList>
            <person name="Goeker M."/>
        </authorList>
    </citation>
    <scope>NUCLEOTIDE SEQUENCE [LARGE SCALE GENOMIC DNA]</scope>
    <source>
        <strain evidence="6 7">DSM 21223</strain>
    </source>
</reference>
<accession>A0ABY0IPA7</accession>
<gene>
    <name evidence="6" type="ORF">EV678_2605</name>
</gene>
<proteinExistence type="inferred from homology"/>
<dbReference type="PANTHER" id="PTHR43483:SF3">
    <property type="entry name" value="MEMBRANE TRANSPORTER PROTEIN HI_0806-RELATED"/>
    <property type="match status" value="1"/>
</dbReference>
<dbReference type="EMBL" id="SHKM01000002">
    <property type="protein sequence ID" value="RZT76722.1"/>
    <property type="molecule type" value="Genomic_DNA"/>
</dbReference>
<evidence type="ECO:0000313" key="7">
    <source>
        <dbReference type="Proteomes" id="UP000292136"/>
    </source>
</evidence>
<feature type="transmembrane region" description="Helical" evidence="5">
    <location>
        <begin position="215"/>
        <end position="238"/>
    </location>
</feature>
<feature type="transmembrane region" description="Helical" evidence="5">
    <location>
        <begin position="149"/>
        <end position="171"/>
    </location>
</feature>
<comment type="subcellular location">
    <subcellularLocation>
        <location evidence="5">Cell membrane</location>
        <topology evidence="5">Multi-pass membrane protein</topology>
    </subcellularLocation>
    <subcellularLocation>
        <location evidence="1">Membrane</location>
        <topology evidence="1">Multi-pass membrane protein</topology>
    </subcellularLocation>
</comment>
<dbReference type="RefSeq" id="WP_130459814.1">
    <property type="nucleotide sequence ID" value="NZ_SHKM01000002.1"/>
</dbReference>
<feature type="transmembrane region" description="Helical" evidence="5">
    <location>
        <begin position="6"/>
        <end position="39"/>
    </location>
</feature>
<evidence type="ECO:0000256" key="3">
    <source>
        <dbReference type="ARBA" id="ARBA00022989"/>
    </source>
</evidence>
<feature type="transmembrane region" description="Helical" evidence="5">
    <location>
        <begin position="183"/>
        <end position="203"/>
    </location>
</feature>
<name>A0ABY0IPA7_9RHOO</name>
<protein>
    <recommendedName>
        <fullName evidence="5">Probable membrane transporter protein</fullName>
    </recommendedName>
</protein>
<feature type="transmembrane region" description="Helical" evidence="5">
    <location>
        <begin position="110"/>
        <end position="129"/>
    </location>
</feature>
<evidence type="ECO:0000256" key="1">
    <source>
        <dbReference type="ARBA" id="ARBA00004141"/>
    </source>
</evidence>
<dbReference type="InterPro" id="IPR002781">
    <property type="entry name" value="TM_pro_TauE-like"/>
</dbReference>
<feature type="transmembrane region" description="Helical" evidence="5">
    <location>
        <begin position="51"/>
        <end position="71"/>
    </location>
</feature>